<proteinExistence type="predicted"/>
<accession>A0ABD1Y055</accession>
<organism evidence="2 3">
    <name type="scientific">Riccia fluitans</name>
    <dbReference type="NCBI Taxonomy" id="41844"/>
    <lineage>
        <taxon>Eukaryota</taxon>
        <taxon>Viridiplantae</taxon>
        <taxon>Streptophyta</taxon>
        <taxon>Embryophyta</taxon>
        <taxon>Marchantiophyta</taxon>
        <taxon>Marchantiopsida</taxon>
        <taxon>Marchantiidae</taxon>
        <taxon>Marchantiales</taxon>
        <taxon>Ricciaceae</taxon>
        <taxon>Riccia</taxon>
    </lineage>
</organism>
<keyword evidence="3" id="KW-1185">Reference proteome</keyword>
<sequence length="176" mass="20188">MTSHLTYECRNSQNCWQLLRENTRTTHPHFYNARGLLALVIVAIRAKDGNSFVFIFHSLTNTIWKDRNLVLFKNKQRNTPLLVTLDRARAELEGSMNGAALDSRWQQAQKAMEELNSLIKHMTDNPPQRTRDPTTYNDEYPGAATRVVQAQSPCENRQQNERLENGTASLQPGHPQ</sequence>
<dbReference type="AlphaFoldDB" id="A0ABD1Y055"/>
<evidence type="ECO:0000313" key="2">
    <source>
        <dbReference type="EMBL" id="KAL2613153.1"/>
    </source>
</evidence>
<feature type="compositionally biased region" description="Polar residues" evidence="1">
    <location>
        <begin position="148"/>
        <end position="157"/>
    </location>
</feature>
<name>A0ABD1Y055_9MARC</name>
<evidence type="ECO:0000256" key="1">
    <source>
        <dbReference type="SAM" id="MobiDB-lite"/>
    </source>
</evidence>
<gene>
    <name evidence="2" type="ORF">R1flu_024845</name>
</gene>
<dbReference type="Proteomes" id="UP001605036">
    <property type="component" value="Unassembled WGS sequence"/>
</dbReference>
<feature type="region of interest" description="Disordered" evidence="1">
    <location>
        <begin position="122"/>
        <end position="176"/>
    </location>
</feature>
<dbReference type="EMBL" id="JBHFFA010000007">
    <property type="protein sequence ID" value="KAL2613153.1"/>
    <property type="molecule type" value="Genomic_DNA"/>
</dbReference>
<comment type="caution">
    <text evidence="2">The sequence shown here is derived from an EMBL/GenBank/DDBJ whole genome shotgun (WGS) entry which is preliminary data.</text>
</comment>
<reference evidence="2 3" key="1">
    <citation type="submission" date="2024-09" db="EMBL/GenBank/DDBJ databases">
        <title>Chromosome-scale assembly of Riccia fluitans.</title>
        <authorList>
            <person name="Paukszto L."/>
            <person name="Sawicki J."/>
            <person name="Karawczyk K."/>
            <person name="Piernik-Szablinska J."/>
            <person name="Szczecinska M."/>
            <person name="Mazdziarz M."/>
        </authorList>
    </citation>
    <scope>NUCLEOTIDE SEQUENCE [LARGE SCALE GENOMIC DNA]</scope>
    <source>
        <strain evidence="2">Rf_01</strain>
        <tissue evidence="2">Aerial parts of the thallus</tissue>
    </source>
</reference>
<feature type="compositionally biased region" description="Polar residues" evidence="1">
    <location>
        <begin position="125"/>
        <end position="137"/>
    </location>
</feature>
<protein>
    <submittedName>
        <fullName evidence="2">Uncharacterized protein</fullName>
    </submittedName>
</protein>
<evidence type="ECO:0000313" key="3">
    <source>
        <dbReference type="Proteomes" id="UP001605036"/>
    </source>
</evidence>